<protein>
    <submittedName>
        <fullName evidence="1">Glycosyl hydrolase</fullName>
    </submittedName>
</protein>
<sequence length="368" mass="41539">MEWRYGRKVLWTGLGLLLGAVVGIGGFLTQAKGDNPTKRFITINMINANGTLATYLQKAESVNPDLAAGREALSESLGFWMQAAIESRDLAEFEKSYDLLTRYFIADRDYIVWKLSPEGEAKVSTNALGDDLRIIGALLEGSKVWKKGNPEWKQTARELTEVLLNRSQNNGYLVDFYDFSRQEMPDTLSLAYVDLPALKGLQNEGILDQETYIRYHSLLRNMPDDGVFYPKSFHVVTREYIYEDKVNLIDQLLIAMYAGETGRDQAPLHQFLKEEFGQAGKLAGQYTRADRKAAVNYESPSVYGLAIKFALQMGDKALAEQLYERLQTFKGRDPQYPGGYVFGRNTHIFDNLLPLLGEYAIQRGGHGK</sequence>
<name>A0A1B2E173_9BACL</name>
<dbReference type="InterPro" id="IPR012341">
    <property type="entry name" value="6hp_glycosidase-like_sf"/>
</dbReference>
<reference evidence="1" key="1">
    <citation type="submission" date="2016-08" db="EMBL/GenBank/DDBJ databases">
        <title>Complete Genome Seqeunce of Paenibacillus sp. nov. IHBB 9852 from high altitute lake of Indian trans-Himalayas.</title>
        <authorList>
            <person name="Kiran S."/>
            <person name="Swarnkar M.K."/>
            <person name="Rana A."/>
            <person name="Tewari R."/>
            <person name="Gulati A."/>
        </authorList>
    </citation>
    <scope>NUCLEOTIDE SEQUENCE [LARGE SCALE GENOMIC DNA]</scope>
    <source>
        <strain evidence="1">IHBB 9852</strain>
    </source>
</reference>
<gene>
    <name evidence="1" type="ORF">BBD41_14800</name>
</gene>
<dbReference type="Gene3D" id="1.50.10.10">
    <property type="match status" value="1"/>
</dbReference>
<proteinExistence type="predicted"/>
<dbReference type="AlphaFoldDB" id="A0A1B2E173"/>
<dbReference type="GO" id="GO:0005975">
    <property type="term" value="P:carbohydrate metabolic process"/>
    <property type="evidence" value="ECO:0007669"/>
    <property type="project" value="InterPro"/>
</dbReference>
<dbReference type="EMBL" id="CP016809">
    <property type="protein sequence ID" value="ANY73740.1"/>
    <property type="molecule type" value="Genomic_DNA"/>
</dbReference>
<evidence type="ECO:0000313" key="1">
    <source>
        <dbReference type="EMBL" id="ANY73740.1"/>
    </source>
</evidence>
<dbReference type="SUPFAM" id="SSF48208">
    <property type="entry name" value="Six-hairpin glycosidases"/>
    <property type="match status" value="1"/>
</dbReference>
<keyword evidence="1" id="KW-0378">Hydrolase</keyword>
<accession>A0A1B2E173</accession>
<dbReference type="KEGG" id="pib:BBD41_14800"/>
<dbReference type="InterPro" id="IPR008928">
    <property type="entry name" value="6-hairpin_glycosidase_sf"/>
</dbReference>
<dbReference type="GO" id="GO:0016787">
    <property type="term" value="F:hydrolase activity"/>
    <property type="evidence" value="ECO:0007669"/>
    <property type="project" value="UniProtKB-KW"/>
</dbReference>
<organism evidence="1">
    <name type="scientific">Paenibacillus ihbetae</name>
    <dbReference type="NCBI Taxonomy" id="1870820"/>
    <lineage>
        <taxon>Bacteria</taxon>
        <taxon>Bacillati</taxon>
        <taxon>Bacillota</taxon>
        <taxon>Bacilli</taxon>
        <taxon>Bacillales</taxon>
        <taxon>Paenibacillaceae</taxon>
        <taxon>Paenibacillus</taxon>
    </lineage>
</organism>
<dbReference type="RefSeq" id="WP_099478023.1">
    <property type="nucleotide sequence ID" value="NZ_CP016809.1"/>
</dbReference>